<dbReference type="SMART" id="SM00862">
    <property type="entry name" value="Trans_reg_C"/>
    <property type="match status" value="1"/>
</dbReference>
<dbReference type="InterPro" id="IPR036890">
    <property type="entry name" value="HATPase_C_sf"/>
</dbReference>
<dbReference type="InterPro" id="IPR001867">
    <property type="entry name" value="OmpR/PhoB-type_DNA-bd"/>
</dbReference>
<dbReference type="Gene3D" id="1.10.10.10">
    <property type="entry name" value="Winged helix-like DNA-binding domain superfamily/Winged helix DNA-binding domain"/>
    <property type="match status" value="1"/>
</dbReference>
<dbReference type="PROSITE" id="PS50110">
    <property type="entry name" value="RESPONSE_REGULATORY"/>
    <property type="match status" value="1"/>
</dbReference>
<evidence type="ECO:0000259" key="16">
    <source>
        <dbReference type="PROSITE" id="PS50885"/>
    </source>
</evidence>
<dbReference type="InterPro" id="IPR003594">
    <property type="entry name" value="HATPase_dom"/>
</dbReference>
<keyword evidence="6 13" id="KW-0812">Transmembrane</keyword>
<proteinExistence type="predicted"/>
<evidence type="ECO:0000256" key="10">
    <source>
        <dbReference type="ARBA" id="ARBA00023125"/>
    </source>
</evidence>
<feature type="domain" description="OmpR/PhoB-type" evidence="17">
    <location>
        <begin position="129"/>
        <end position="227"/>
    </location>
</feature>
<sequence>MEPKGLVLVVEDERAIADLVRMYLARDGFGVHVEHEGTAGLAAARRMRPVACVLDIALPGLSGTDVCRQLREDGDWTPVIFLTARDDEVDRIVGLELGADDYVTKPFSPRELVARVRAVLRRTSGAPEGRPFTVGPITLDPGRRAVTVDGKPVQLTSTEFDLLARLMGRPGRVFTREELLASVWGTRRTPAPVPSTCTWLRSGRSWAPARPCCARTEVWGTRSMPDRPELTQLLPIVRRRPLGRTLTARAVLAACAVAVVSVLVTALIAVPIAVRAVERQARDSLEQQVQVAAKLLRPRLGSGRTGDEERLIRQLRTEEIDAYLIRAGEPDRPGLPPQVVARVAAGKNVNTVRPVGGRPSIVVGQALAQGNGIVLVSPRPTGLRRQVLGIVWLPLLAGLAAGLGAGVLIARRMVRPIRNAATAAARLRAGDRRVRVPVEPPQEAADLAYALNDLAAALATSEGRQREFLLSVSHELRTPLTAIRGYAEALADGVVAAEGAQRAGQTMLAEAEHLDRLVSDLLALARLEAADFPLAPVRIDLAALVRDAAEAWGGRCAAAGVVLRVDVPATGVSAFTDPGRIRQVVDGLLENALRVLPAGAPVVLAAWSAPAGAVLEVRDGGPGLSDDDLAVAFERGALRQRYEGVRKVGSGLGLALAAGLVRRLGGTIEAGHAPEGGARFTVTLPPYEPRTQA</sequence>
<feature type="DNA-binding region" description="OmpR/PhoB-type" evidence="12">
    <location>
        <begin position="129"/>
        <end position="227"/>
    </location>
</feature>
<dbReference type="InterPro" id="IPR005467">
    <property type="entry name" value="His_kinase_dom"/>
</dbReference>
<feature type="domain" description="HAMP" evidence="16">
    <location>
        <begin position="411"/>
        <end position="463"/>
    </location>
</feature>
<feature type="domain" description="Response regulatory" evidence="15">
    <location>
        <begin position="6"/>
        <end position="120"/>
    </location>
</feature>
<keyword evidence="9" id="KW-0902">Two-component regulatory system</keyword>
<reference evidence="18 19" key="1">
    <citation type="submission" date="2020-03" db="EMBL/GenBank/DDBJ databases">
        <title>Whole genome shotgun sequence of Phytohabitans houttuyneae NBRC 108639.</title>
        <authorList>
            <person name="Komaki H."/>
            <person name="Tamura T."/>
        </authorList>
    </citation>
    <scope>NUCLEOTIDE SEQUENCE [LARGE SCALE GENOMIC DNA]</scope>
    <source>
        <strain evidence="18 19">NBRC 108639</strain>
    </source>
</reference>
<evidence type="ECO:0000313" key="18">
    <source>
        <dbReference type="EMBL" id="GFJ80006.1"/>
    </source>
</evidence>
<dbReference type="Pfam" id="PF00072">
    <property type="entry name" value="Response_reg"/>
    <property type="match status" value="1"/>
</dbReference>
<reference evidence="18 19" key="2">
    <citation type="submission" date="2020-03" db="EMBL/GenBank/DDBJ databases">
        <authorList>
            <person name="Ichikawa N."/>
            <person name="Kimura A."/>
            <person name="Kitahashi Y."/>
            <person name="Uohara A."/>
        </authorList>
    </citation>
    <scope>NUCLEOTIDE SEQUENCE [LARGE SCALE GENOMIC DNA]</scope>
    <source>
        <strain evidence="18 19">NBRC 108639</strain>
    </source>
</reference>
<dbReference type="Pfam" id="PF00486">
    <property type="entry name" value="Trans_reg_C"/>
    <property type="match status" value="1"/>
</dbReference>
<dbReference type="Pfam" id="PF00512">
    <property type="entry name" value="HisKA"/>
    <property type="match status" value="1"/>
</dbReference>
<dbReference type="GO" id="GO:0005886">
    <property type="term" value="C:plasma membrane"/>
    <property type="evidence" value="ECO:0007669"/>
    <property type="project" value="UniProtKB-SubCell"/>
</dbReference>
<dbReference type="SUPFAM" id="SSF47384">
    <property type="entry name" value="Homodimeric domain of signal transducing histidine kinase"/>
    <property type="match status" value="1"/>
</dbReference>
<keyword evidence="19" id="KW-1185">Reference proteome</keyword>
<comment type="catalytic activity">
    <reaction evidence="1">
        <text>ATP + protein L-histidine = ADP + protein N-phospho-L-histidine.</text>
        <dbReference type="EC" id="2.7.13.3"/>
    </reaction>
</comment>
<dbReference type="SUPFAM" id="SSF158472">
    <property type="entry name" value="HAMP domain-like"/>
    <property type="match status" value="1"/>
</dbReference>
<evidence type="ECO:0000313" key="19">
    <source>
        <dbReference type="Proteomes" id="UP000482800"/>
    </source>
</evidence>
<dbReference type="InterPro" id="IPR036388">
    <property type="entry name" value="WH-like_DNA-bd_sf"/>
</dbReference>
<dbReference type="PROSITE" id="PS51755">
    <property type="entry name" value="OMPR_PHOB"/>
    <property type="match status" value="1"/>
</dbReference>
<evidence type="ECO:0000256" key="11">
    <source>
        <dbReference type="PROSITE-ProRule" id="PRU00169"/>
    </source>
</evidence>
<dbReference type="Gene3D" id="6.10.250.690">
    <property type="match status" value="1"/>
</dbReference>
<evidence type="ECO:0000256" key="4">
    <source>
        <dbReference type="ARBA" id="ARBA00022553"/>
    </source>
</evidence>
<dbReference type="CDD" id="cd00383">
    <property type="entry name" value="trans_reg_C"/>
    <property type="match status" value="1"/>
</dbReference>
<keyword evidence="13" id="KW-0472">Membrane</keyword>
<dbReference type="PANTHER" id="PTHR43547">
    <property type="entry name" value="TWO-COMPONENT HISTIDINE KINASE"/>
    <property type="match status" value="1"/>
</dbReference>
<evidence type="ECO:0000256" key="8">
    <source>
        <dbReference type="ARBA" id="ARBA00022989"/>
    </source>
</evidence>
<evidence type="ECO:0000256" key="1">
    <source>
        <dbReference type="ARBA" id="ARBA00000085"/>
    </source>
</evidence>
<dbReference type="SUPFAM" id="SSF46894">
    <property type="entry name" value="C-terminal effector domain of the bipartite response regulators"/>
    <property type="match status" value="1"/>
</dbReference>
<evidence type="ECO:0000256" key="13">
    <source>
        <dbReference type="SAM" id="Phobius"/>
    </source>
</evidence>
<dbReference type="PANTHER" id="PTHR43547:SF2">
    <property type="entry name" value="HYBRID SIGNAL TRANSDUCTION HISTIDINE KINASE C"/>
    <property type="match status" value="1"/>
</dbReference>
<dbReference type="Gene3D" id="3.40.50.2300">
    <property type="match status" value="1"/>
</dbReference>
<keyword evidence="7" id="KW-0418">Kinase</keyword>
<dbReference type="CDD" id="cd00082">
    <property type="entry name" value="HisKA"/>
    <property type="match status" value="1"/>
</dbReference>
<gene>
    <name evidence="18" type="ORF">Phou_041860</name>
</gene>
<keyword evidence="5" id="KW-0808">Transferase</keyword>
<evidence type="ECO:0000256" key="12">
    <source>
        <dbReference type="PROSITE-ProRule" id="PRU01091"/>
    </source>
</evidence>
<dbReference type="SMART" id="SM00387">
    <property type="entry name" value="HATPase_c"/>
    <property type="match status" value="1"/>
</dbReference>
<dbReference type="FunFam" id="1.10.287.130:FF:000001">
    <property type="entry name" value="Two-component sensor histidine kinase"/>
    <property type="match status" value="1"/>
</dbReference>
<dbReference type="EC" id="2.7.13.3" evidence="3"/>
<dbReference type="InterPro" id="IPR004358">
    <property type="entry name" value="Sig_transdc_His_kin-like_C"/>
</dbReference>
<comment type="caution">
    <text evidence="18">The sequence shown here is derived from an EMBL/GenBank/DDBJ whole genome shotgun (WGS) entry which is preliminary data.</text>
</comment>
<dbReference type="SMART" id="SM00304">
    <property type="entry name" value="HAMP"/>
    <property type="match status" value="1"/>
</dbReference>
<evidence type="ECO:0000256" key="3">
    <source>
        <dbReference type="ARBA" id="ARBA00012438"/>
    </source>
</evidence>
<evidence type="ECO:0000259" key="14">
    <source>
        <dbReference type="PROSITE" id="PS50109"/>
    </source>
</evidence>
<dbReference type="InterPro" id="IPR003660">
    <property type="entry name" value="HAMP_dom"/>
</dbReference>
<dbReference type="GO" id="GO:0003677">
    <property type="term" value="F:DNA binding"/>
    <property type="evidence" value="ECO:0007669"/>
    <property type="project" value="UniProtKB-UniRule"/>
</dbReference>
<feature type="transmembrane region" description="Helical" evidence="13">
    <location>
        <begin position="387"/>
        <end position="410"/>
    </location>
</feature>
<keyword evidence="4 11" id="KW-0597">Phosphoprotein</keyword>
<dbReference type="InterPro" id="IPR016032">
    <property type="entry name" value="Sig_transdc_resp-reg_C-effctor"/>
</dbReference>
<dbReference type="Pfam" id="PF00672">
    <property type="entry name" value="HAMP"/>
    <property type="match status" value="1"/>
</dbReference>
<dbReference type="GO" id="GO:0000155">
    <property type="term" value="F:phosphorelay sensor kinase activity"/>
    <property type="evidence" value="ECO:0007669"/>
    <property type="project" value="InterPro"/>
</dbReference>
<dbReference type="PROSITE" id="PS50109">
    <property type="entry name" value="HIS_KIN"/>
    <property type="match status" value="1"/>
</dbReference>
<dbReference type="GO" id="GO:0006355">
    <property type="term" value="P:regulation of DNA-templated transcription"/>
    <property type="evidence" value="ECO:0007669"/>
    <property type="project" value="InterPro"/>
</dbReference>
<dbReference type="InterPro" id="IPR003661">
    <property type="entry name" value="HisK_dim/P_dom"/>
</dbReference>
<dbReference type="SMART" id="SM00388">
    <property type="entry name" value="HisKA"/>
    <property type="match status" value="1"/>
</dbReference>
<dbReference type="InterPro" id="IPR036097">
    <property type="entry name" value="HisK_dim/P_sf"/>
</dbReference>
<organism evidence="18 19">
    <name type="scientific">Phytohabitans houttuyneae</name>
    <dbReference type="NCBI Taxonomy" id="1076126"/>
    <lineage>
        <taxon>Bacteria</taxon>
        <taxon>Bacillati</taxon>
        <taxon>Actinomycetota</taxon>
        <taxon>Actinomycetes</taxon>
        <taxon>Micromonosporales</taxon>
        <taxon>Micromonosporaceae</taxon>
    </lineage>
</organism>
<dbReference type="Pfam" id="PF02518">
    <property type="entry name" value="HATPase_c"/>
    <property type="match status" value="1"/>
</dbReference>
<dbReference type="InterPro" id="IPR011006">
    <property type="entry name" value="CheY-like_superfamily"/>
</dbReference>
<dbReference type="SUPFAM" id="SSF52172">
    <property type="entry name" value="CheY-like"/>
    <property type="match status" value="1"/>
</dbReference>
<evidence type="ECO:0000256" key="9">
    <source>
        <dbReference type="ARBA" id="ARBA00023012"/>
    </source>
</evidence>
<evidence type="ECO:0000259" key="17">
    <source>
        <dbReference type="PROSITE" id="PS51755"/>
    </source>
</evidence>
<dbReference type="EMBL" id="BLPF01000001">
    <property type="protein sequence ID" value="GFJ80006.1"/>
    <property type="molecule type" value="Genomic_DNA"/>
</dbReference>
<dbReference type="AlphaFoldDB" id="A0A6V8KDB6"/>
<evidence type="ECO:0000256" key="6">
    <source>
        <dbReference type="ARBA" id="ARBA00022692"/>
    </source>
</evidence>
<dbReference type="SMART" id="SM00448">
    <property type="entry name" value="REC"/>
    <property type="match status" value="1"/>
</dbReference>
<dbReference type="PROSITE" id="PS50885">
    <property type="entry name" value="HAMP"/>
    <property type="match status" value="1"/>
</dbReference>
<evidence type="ECO:0000256" key="2">
    <source>
        <dbReference type="ARBA" id="ARBA00004236"/>
    </source>
</evidence>
<feature type="modified residue" description="4-aspartylphosphate" evidence="11">
    <location>
        <position position="55"/>
    </location>
</feature>
<feature type="transmembrane region" description="Helical" evidence="13">
    <location>
        <begin position="250"/>
        <end position="274"/>
    </location>
</feature>
<feature type="domain" description="Histidine kinase" evidence="14">
    <location>
        <begin position="471"/>
        <end position="688"/>
    </location>
</feature>
<dbReference type="SUPFAM" id="SSF55874">
    <property type="entry name" value="ATPase domain of HSP90 chaperone/DNA topoisomerase II/histidine kinase"/>
    <property type="match status" value="1"/>
</dbReference>
<protein>
    <recommendedName>
        <fullName evidence="3">histidine kinase</fullName>
        <ecNumber evidence="3">2.7.13.3</ecNumber>
    </recommendedName>
</protein>
<evidence type="ECO:0000259" key="15">
    <source>
        <dbReference type="PROSITE" id="PS50110"/>
    </source>
</evidence>
<dbReference type="PRINTS" id="PR00344">
    <property type="entry name" value="BCTRLSENSOR"/>
</dbReference>
<accession>A0A6V8KDB6</accession>
<name>A0A6V8KDB6_9ACTN</name>
<dbReference type="Gene3D" id="3.30.565.10">
    <property type="entry name" value="Histidine kinase-like ATPase, C-terminal domain"/>
    <property type="match status" value="1"/>
</dbReference>
<dbReference type="Proteomes" id="UP000482800">
    <property type="component" value="Unassembled WGS sequence"/>
</dbReference>
<dbReference type="Gene3D" id="6.10.340.10">
    <property type="match status" value="1"/>
</dbReference>
<evidence type="ECO:0000256" key="7">
    <source>
        <dbReference type="ARBA" id="ARBA00022777"/>
    </source>
</evidence>
<dbReference type="Gene3D" id="1.10.287.130">
    <property type="match status" value="1"/>
</dbReference>
<keyword evidence="8 13" id="KW-1133">Transmembrane helix</keyword>
<dbReference type="InterPro" id="IPR001789">
    <property type="entry name" value="Sig_transdc_resp-reg_receiver"/>
</dbReference>
<evidence type="ECO:0000256" key="5">
    <source>
        <dbReference type="ARBA" id="ARBA00022679"/>
    </source>
</evidence>
<keyword evidence="10 12" id="KW-0238">DNA-binding</keyword>
<comment type="subcellular location">
    <subcellularLocation>
        <location evidence="2">Cell membrane</location>
    </subcellularLocation>
</comment>